<dbReference type="OrthoDB" id="409543at2759"/>
<proteinExistence type="predicted"/>
<evidence type="ECO:0000256" key="1">
    <source>
        <dbReference type="SAM" id="MobiDB-lite"/>
    </source>
</evidence>
<keyword evidence="2" id="KW-1185">Reference proteome</keyword>
<dbReference type="Proteomes" id="UP000515125">
    <property type="component" value="Unplaced"/>
</dbReference>
<gene>
    <name evidence="3" type="primary">LOC34618161</name>
</gene>
<name>A0A6P6RYY6_9EIME</name>
<accession>A0A6P6RYY6</accession>
<feature type="region of interest" description="Disordered" evidence="1">
    <location>
        <begin position="258"/>
        <end position="290"/>
    </location>
</feature>
<evidence type="ECO:0000313" key="3">
    <source>
        <dbReference type="RefSeq" id="XP_026192709.1"/>
    </source>
</evidence>
<protein>
    <submittedName>
        <fullName evidence="3">Uncharacterized protein LOC34618161</fullName>
    </submittedName>
</protein>
<dbReference type="AlphaFoldDB" id="A0A6P6RYY6"/>
<dbReference type="GeneID" id="34618161"/>
<sequence>MAPHDGLFPVDLPIVGQTDLNQYTRSSSVSALNHDLNTDAPAAAVSDLPLEAAASFDCFFRSSSPLKLRRSLSPYELEEHRALVDEEGGEKGCSRERCLETRFKNVALCLCARQGLLVLLQWKYLLTFIPVALLLAWGLRLVYLKSALQAILAAEKEAASRVASFEQIAALKDLSSDALRGLAALPMAPRTVSCWNLQQYTLPLRFQEQQQQRAAAFDLLKSAAAATVPSPADLYEAAPWRQDGVSPSLSIADWSAFPRQNQHQQQQENARVNDSRQAGRALPEDSGAQTRMSSVSVCTYGDPRYGVVVTAPLASLVNSAENGCSDSCCALPFWKVEKDAHTRLPQKKKEERGGKAVSFDDDTGGLCGEDQSSDTSSPSLYNGCNTLDAHLALHNMHAGARGKGFRLTGIPAVDEALYTHARRLRRRVVHFVSGPEPLTQRELWTLDSTFAAMPGALVRWHVVSATCGGGGKHSPAAAASRRAMSPPEDALHEETLSCLAEAREIHFAQMQLFWRTGFDLQYVQHVDLKSYFADLPLERHASTLMRQPLGPAAHMQHVLQHLLRTLVADVLRVALVYVEGGAVFAFHAGHPRLREWIANVALLLDGELAGEEGRADRRSYSPWSWAGRDGKTLEDLVRANEEAERRFRESSSSSSDGDASFMRMLLMPWGTMGTRSLQFMLDLWARANLPNLDASWGVVFWRDACALCSENATTGGCACAVSRGSKTAAGSAPADQAGGGDSRAFCGVGVPI</sequence>
<evidence type="ECO:0000313" key="2">
    <source>
        <dbReference type="Proteomes" id="UP000515125"/>
    </source>
</evidence>
<feature type="compositionally biased region" description="Basic and acidic residues" evidence="1">
    <location>
        <begin position="343"/>
        <end position="354"/>
    </location>
</feature>
<organism evidence="2 3">
    <name type="scientific">Cyclospora cayetanensis</name>
    <dbReference type="NCBI Taxonomy" id="88456"/>
    <lineage>
        <taxon>Eukaryota</taxon>
        <taxon>Sar</taxon>
        <taxon>Alveolata</taxon>
        <taxon>Apicomplexa</taxon>
        <taxon>Conoidasida</taxon>
        <taxon>Coccidia</taxon>
        <taxon>Eucoccidiorida</taxon>
        <taxon>Eimeriorina</taxon>
        <taxon>Eimeriidae</taxon>
        <taxon>Cyclospora</taxon>
    </lineage>
</organism>
<reference evidence="3" key="1">
    <citation type="submission" date="2025-08" db="UniProtKB">
        <authorList>
            <consortium name="RefSeq"/>
        </authorList>
    </citation>
    <scope>IDENTIFICATION</scope>
</reference>
<dbReference type="RefSeq" id="XP_026192709.1">
    <property type="nucleotide sequence ID" value="XM_026336924.1"/>
</dbReference>
<feature type="region of interest" description="Disordered" evidence="1">
    <location>
        <begin position="343"/>
        <end position="378"/>
    </location>
</feature>